<sequence length="213" mass="23800">MGLDKAGRRMVSYSLWKLNMLCDAECSCHVIIPVKFMEKGHPVLKGLVATRLLHQLSAVIATENCGYFLAVTKLKSIGRGKPCESSTCIIFPVTFCCRTLIPKNGEIMTGTVHIVQKRGVFLKCGPMNQIYLSSQKMPNYQYVETENPFFLSNDMSRIEKNGVVCFSVFAVRWKEDKYRQFKILASIEGDSLGPVSLAGTDVIECYEECLGSC</sequence>
<evidence type="ECO:0000313" key="1">
    <source>
        <dbReference type="EMBL" id="KAI5649366.1"/>
    </source>
</evidence>
<keyword evidence="2" id="KW-1185">Reference proteome</keyword>
<organism evidence="1 2">
    <name type="scientific">Catharanthus roseus</name>
    <name type="common">Madagascar periwinkle</name>
    <name type="synonym">Vinca rosea</name>
    <dbReference type="NCBI Taxonomy" id="4058"/>
    <lineage>
        <taxon>Eukaryota</taxon>
        <taxon>Viridiplantae</taxon>
        <taxon>Streptophyta</taxon>
        <taxon>Embryophyta</taxon>
        <taxon>Tracheophyta</taxon>
        <taxon>Spermatophyta</taxon>
        <taxon>Magnoliopsida</taxon>
        <taxon>eudicotyledons</taxon>
        <taxon>Gunneridae</taxon>
        <taxon>Pentapetalae</taxon>
        <taxon>asterids</taxon>
        <taxon>lamiids</taxon>
        <taxon>Gentianales</taxon>
        <taxon>Apocynaceae</taxon>
        <taxon>Rauvolfioideae</taxon>
        <taxon>Vinceae</taxon>
        <taxon>Catharanthinae</taxon>
        <taxon>Catharanthus</taxon>
    </lineage>
</organism>
<accession>A0ACB9ZQ34</accession>
<name>A0ACB9ZQ34_CATRO</name>
<protein>
    <submittedName>
        <fullName evidence="1">Uncharacterized protein</fullName>
    </submittedName>
</protein>
<dbReference type="EMBL" id="CM044708">
    <property type="protein sequence ID" value="KAI5649366.1"/>
    <property type="molecule type" value="Genomic_DNA"/>
</dbReference>
<reference evidence="2" key="1">
    <citation type="journal article" date="2023" name="Nat. Plants">
        <title>Single-cell RNA sequencing provides a high-resolution roadmap for understanding the multicellular compartmentation of specialized metabolism.</title>
        <authorList>
            <person name="Sun S."/>
            <person name="Shen X."/>
            <person name="Li Y."/>
            <person name="Li Y."/>
            <person name="Wang S."/>
            <person name="Li R."/>
            <person name="Zhang H."/>
            <person name="Shen G."/>
            <person name="Guo B."/>
            <person name="Wei J."/>
            <person name="Xu J."/>
            <person name="St-Pierre B."/>
            <person name="Chen S."/>
            <person name="Sun C."/>
        </authorList>
    </citation>
    <scope>NUCLEOTIDE SEQUENCE [LARGE SCALE GENOMIC DNA]</scope>
</reference>
<comment type="caution">
    <text evidence="1">The sequence shown here is derived from an EMBL/GenBank/DDBJ whole genome shotgun (WGS) entry which is preliminary data.</text>
</comment>
<proteinExistence type="predicted"/>
<gene>
    <name evidence="1" type="ORF">M9H77_35371</name>
</gene>
<dbReference type="Proteomes" id="UP001060085">
    <property type="component" value="Linkage Group LG08"/>
</dbReference>
<evidence type="ECO:0000313" key="2">
    <source>
        <dbReference type="Proteomes" id="UP001060085"/>
    </source>
</evidence>